<evidence type="ECO:0000313" key="1">
    <source>
        <dbReference type="EMBL" id="KAF9646834.1"/>
    </source>
</evidence>
<name>A0ACB6ZBB4_THEGA</name>
<proteinExistence type="predicted"/>
<dbReference type="EMBL" id="MU118047">
    <property type="protein sequence ID" value="KAF9646834.1"/>
    <property type="molecule type" value="Genomic_DNA"/>
</dbReference>
<comment type="caution">
    <text evidence="1">The sequence shown here is derived from an EMBL/GenBank/DDBJ whole genome shotgun (WGS) entry which is preliminary data.</text>
</comment>
<reference evidence="1" key="2">
    <citation type="journal article" date="2020" name="Nat. Commun.">
        <title>Large-scale genome sequencing of mycorrhizal fungi provides insights into the early evolution of symbiotic traits.</title>
        <authorList>
            <person name="Miyauchi S."/>
            <person name="Kiss E."/>
            <person name="Kuo A."/>
            <person name="Drula E."/>
            <person name="Kohler A."/>
            <person name="Sanchez-Garcia M."/>
            <person name="Morin E."/>
            <person name="Andreopoulos B."/>
            <person name="Barry K.W."/>
            <person name="Bonito G."/>
            <person name="Buee M."/>
            <person name="Carver A."/>
            <person name="Chen C."/>
            <person name="Cichocki N."/>
            <person name="Clum A."/>
            <person name="Culley D."/>
            <person name="Crous P.W."/>
            <person name="Fauchery L."/>
            <person name="Girlanda M."/>
            <person name="Hayes R.D."/>
            <person name="Keri Z."/>
            <person name="LaButti K."/>
            <person name="Lipzen A."/>
            <person name="Lombard V."/>
            <person name="Magnuson J."/>
            <person name="Maillard F."/>
            <person name="Murat C."/>
            <person name="Nolan M."/>
            <person name="Ohm R.A."/>
            <person name="Pangilinan J."/>
            <person name="Pereira M.F."/>
            <person name="Perotto S."/>
            <person name="Peter M."/>
            <person name="Pfister S."/>
            <person name="Riley R."/>
            <person name="Sitrit Y."/>
            <person name="Stielow J.B."/>
            <person name="Szollosi G."/>
            <person name="Zifcakova L."/>
            <person name="Stursova M."/>
            <person name="Spatafora J.W."/>
            <person name="Tedersoo L."/>
            <person name="Vaario L.M."/>
            <person name="Yamada A."/>
            <person name="Yan M."/>
            <person name="Wang P."/>
            <person name="Xu J."/>
            <person name="Bruns T."/>
            <person name="Baldrian P."/>
            <person name="Vilgalys R."/>
            <person name="Dunand C."/>
            <person name="Henrissat B."/>
            <person name="Grigoriev I.V."/>
            <person name="Hibbett D."/>
            <person name="Nagy L.G."/>
            <person name="Martin F.M."/>
        </authorList>
    </citation>
    <scope>NUCLEOTIDE SEQUENCE</scope>
    <source>
        <strain evidence="1">P2</strain>
    </source>
</reference>
<protein>
    <submittedName>
        <fullName evidence="1">Uncharacterized protein</fullName>
    </submittedName>
</protein>
<dbReference type="Proteomes" id="UP000886501">
    <property type="component" value="Unassembled WGS sequence"/>
</dbReference>
<reference evidence="1" key="1">
    <citation type="submission" date="2019-10" db="EMBL/GenBank/DDBJ databases">
        <authorList>
            <consortium name="DOE Joint Genome Institute"/>
            <person name="Kuo A."/>
            <person name="Miyauchi S."/>
            <person name="Kiss E."/>
            <person name="Drula E."/>
            <person name="Kohler A."/>
            <person name="Sanchez-Garcia M."/>
            <person name="Andreopoulos B."/>
            <person name="Barry K.W."/>
            <person name="Bonito G."/>
            <person name="Buee M."/>
            <person name="Carver A."/>
            <person name="Chen C."/>
            <person name="Cichocki N."/>
            <person name="Clum A."/>
            <person name="Culley D."/>
            <person name="Crous P.W."/>
            <person name="Fauchery L."/>
            <person name="Girlanda M."/>
            <person name="Hayes R."/>
            <person name="Keri Z."/>
            <person name="Labutti K."/>
            <person name="Lipzen A."/>
            <person name="Lombard V."/>
            <person name="Magnuson J."/>
            <person name="Maillard F."/>
            <person name="Morin E."/>
            <person name="Murat C."/>
            <person name="Nolan M."/>
            <person name="Ohm R."/>
            <person name="Pangilinan J."/>
            <person name="Pereira M."/>
            <person name="Perotto S."/>
            <person name="Peter M."/>
            <person name="Riley R."/>
            <person name="Sitrit Y."/>
            <person name="Stielow B."/>
            <person name="Szollosi G."/>
            <person name="Zifcakova L."/>
            <person name="Stursova M."/>
            <person name="Spatafora J.W."/>
            <person name="Tedersoo L."/>
            <person name="Vaario L.-M."/>
            <person name="Yamada A."/>
            <person name="Yan M."/>
            <person name="Wang P."/>
            <person name="Xu J."/>
            <person name="Bruns T."/>
            <person name="Baldrian P."/>
            <person name="Vilgalys R."/>
            <person name="Henrissat B."/>
            <person name="Grigoriev I.V."/>
            <person name="Hibbett D."/>
            <person name="Nagy L.G."/>
            <person name="Martin F.M."/>
        </authorList>
    </citation>
    <scope>NUCLEOTIDE SEQUENCE</scope>
    <source>
        <strain evidence="1">P2</strain>
    </source>
</reference>
<sequence length="181" mass="20076">MNEIYNPNPTILKTAGKRGTRASSGLWDLDEGLAGGCGLCDDHSVSESIDQNEVFDLVRFITDPEHKHMTLEELMVVSAPQCSVSNETNRVLIEFTPTVPHCGMSTVIGLTLRVRLLRALPNRFKVDIRVKPGSHQSENELNKQLNDKERVAAALENPALLIVLEECLESAQNRVRGHAHQ</sequence>
<accession>A0ACB6ZBB4</accession>
<organism evidence="1 2">
    <name type="scientific">Thelephora ganbajun</name>
    <name type="common">Ganba fungus</name>
    <dbReference type="NCBI Taxonomy" id="370292"/>
    <lineage>
        <taxon>Eukaryota</taxon>
        <taxon>Fungi</taxon>
        <taxon>Dikarya</taxon>
        <taxon>Basidiomycota</taxon>
        <taxon>Agaricomycotina</taxon>
        <taxon>Agaricomycetes</taxon>
        <taxon>Thelephorales</taxon>
        <taxon>Thelephoraceae</taxon>
        <taxon>Thelephora</taxon>
    </lineage>
</organism>
<gene>
    <name evidence="1" type="ORF">BDM02DRAFT_3099174</name>
</gene>
<evidence type="ECO:0000313" key="2">
    <source>
        <dbReference type="Proteomes" id="UP000886501"/>
    </source>
</evidence>
<keyword evidence="2" id="KW-1185">Reference proteome</keyword>